<dbReference type="CDD" id="cd06257">
    <property type="entry name" value="DnaJ"/>
    <property type="match status" value="1"/>
</dbReference>
<dbReference type="PaxDb" id="3218-PP1S48_210V6.1"/>
<dbReference type="InterPro" id="IPR050817">
    <property type="entry name" value="DjlA_DnaK_co-chaperone"/>
</dbReference>
<dbReference type="EnsemblPlants" id="Pp3c14_16570V3.1">
    <property type="protein sequence ID" value="Pp3c14_16570V3.1"/>
    <property type="gene ID" value="Pp3c14_16570"/>
</dbReference>
<feature type="domain" description="J" evidence="2">
    <location>
        <begin position="4"/>
        <end position="74"/>
    </location>
</feature>
<protein>
    <recommendedName>
        <fullName evidence="2">J domain-containing protein</fullName>
    </recommendedName>
</protein>
<name>A0A2K1JI17_PHYPA</name>
<dbReference type="FunFam" id="1.10.287.110:FF:000073">
    <property type="entry name" value="DnaJ domain protein"/>
    <property type="match status" value="1"/>
</dbReference>
<dbReference type="PROSITE" id="PS00636">
    <property type="entry name" value="DNAJ_1"/>
    <property type="match status" value="1"/>
</dbReference>
<dbReference type="KEGG" id="ppp:112291907"/>
<dbReference type="Proteomes" id="UP000006727">
    <property type="component" value="Chromosome 14"/>
</dbReference>
<proteinExistence type="predicted"/>
<sequence length="296" mass="33227">MKIDYYKVLGVARDATANEIKQAFRKLALECHPDRHAQESIQSQESAGRRFRQVSEAYDVLGDNLKRIAYNKGAYNVGNQGSGPSRRYEGPPRRRYYRRSNQGYTTYGSAQARSAYDRSSGQRWRYESEYSAAEQKEKLINTIFFGFALPLFLFADYIEAAFWPKPRPGWNVDGESRPEKSNPAELKKKVRKKAVACPAVQTSPVTPAIRDVPDQGCKSLLNRSVGYTYVVGRGLGKLESATNLAPKLPETIPHSTGPQNLRSLLSMENRLSDLRLDDIHKWLRHRTGVPGSGGGA</sequence>
<dbReference type="InterPro" id="IPR018253">
    <property type="entry name" value="DnaJ_domain_CS"/>
</dbReference>
<dbReference type="SMART" id="SM00271">
    <property type="entry name" value="DnaJ"/>
    <property type="match status" value="1"/>
</dbReference>
<dbReference type="PRINTS" id="PR00625">
    <property type="entry name" value="JDOMAIN"/>
</dbReference>
<reference evidence="4" key="3">
    <citation type="submission" date="2020-12" db="UniProtKB">
        <authorList>
            <consortium name="EnsemblPlants"/>
        </authorList>
    </citation>
    <scope>IDENTIFICATION</scope>
</reference>
<evidence type="ECO:0000259" key="2">
    <source>
        <dbReference type="PROSITE" id="PS50076"/>
    </source>
</evidence>
<evidence type="ECO:0000313" key="3">
    <source>
        <dbReference type="EMBL" id="PNR41201.1"/>
    </source>
</evidence>
<dbReference type="EMBL" id="ABEU02000014">
    <property type="protein sequence ID" value="PNR41201.1"/>
    <property type="molecule type" value="Genomic_DNA"/>
</dbReference>
<dbReference type="Pfam" id="PF00226">
    <property type="entry name" value="DnaJ"/>
    <property type="match status" value="1"/>
</dbReference>
<dbReference type="EnsemblPlants" id="Pp3c14_16570V3.2">
    <property type="protein sequence ID" value="Pp3c14_16570V3.2"/>
    <property type="gene ID" value="Pp3c14_16570"/>
</dbReference>
<dbReference type="RefSeq" id="XP_024395656.1">
    <property type="nucleotide sequence ID" value="XM_024539888.2"/>
</dbReference>
<dbReference type="PROSITE" id="PS50076">
    <property type="entry name" value="DNAJ_2"/>
    <property type="match status" value="1"/>
</dbReference>
<evidence type="ECO:0000313" key="4">
    <source>
        <dbReference type="EnsemblPlants" id="Pp3c14_16570V3.1"/>
    </source>
</evidence>
<dbReference type="Gramene" id="Pp3c14_16570V3.1">
    <property type="protein sequence ID" value="Pp3c14_16570V3.1"/>
    <property type="gene ID" value="Pp3c14_16570"/>
</dbReference>
<accession>A0A2K1JI17</accession>
<feature type="region of interest" description="Disordered" evidence="1">
    <location>
        <begin position="76"/>
        <end position="96"/>
    </location>
</feature>
<keyword evidence="5" id="KW-1185">Reference proteome</keyword>
<dbReference type="InterPro" id="IPR036869">
    <property type="entry name" value="J_dom_sf"/>
</dbReference>
<reference evidence="3 5" key="1">
    <citation type="journal article" date="2008" name="Science">
        <title>The Physcomitrella genome reveals evolutionary insights into the conquest of land by plants.</title>
        <authorList>
            <person name="Rensing S."/>
            <person name="Lang D."/>
            <person name="Zimmer A."/>
            <person name="Terry A."/>
            <person name="Salamov A."/>
            <person name="Shapiro H."/>
            <person name="Nishiyama T."/>
            <person name="Perroud P.-F."/>
            <person name="Lindquist E."/>
            <person name="Kamisugi Y."/>
            <person name="Tanahashi T."/>
            <person name="Sakakibara K."/>
            <person name="Fujita T."/>
            <person name="Oishi K."/>
            <person name="Shin-I T."/>
            <person name="Kuroki Y."/>
            <person name="Toyoda A."/>
            <person name="Suzuki Y."/>
            <person name="Hashimoto A."/>
            <person name="Yamaguchi K."/>
            <person name="Sugano A."/>
            <person name="Kohara Y."/>
            <person name="Fujiyama A."/>
            <person name="Anterola A."/>
            <person name="Aoki S."/>
            <person name="Ashton N."/>
            <person name="Barbazuk W.B."/>
            <person name="Barker E."/>
            <person name="Bennetzen J."/>
            <person name="Bezanilla M."/>
            <person name="Blankenship R."/>
            <person name="Cho S.H."/>
            <person name="Dutcher S."/>
            <person name="Estelle M."/>
            <person name="Fawcett J.A."/>
            <person name="Gundlach H."/>
            <person name="Hanada K."/>
            <person name="Heyl A."/>
            <person name="Hicks K.A."/>
            <person name="Hugh J."/>
            <person name="Lohr M."/>
            <person name="Mayer K."/>
            <person name="Melkozernov A."/>
            <person name="Murata T."/>
            <person name="Nelson D."/>
            <person name="Pils B."/>
            <person name="Prigge M."/>
            <person name="Reiss B."/>
            <person name="Renner T."/>
            <person name="Rombauts S."/>
            <person name="Rushton P."/>
            <person name="Sanderfoot A."/>
            <person name="Schween G."/>
            <person name="Shiu S.-H."/>
            <person name="Stueber K."/>
            <person name="Theodoulou F.L."/>
            <person name="Tu H."/>
            <person name="Van de Peer Y."/>
            <person name="Verrier P.J."/>
            <person name="Waters E."/>
            <person name="Wood A."/>
            <person name="Yang L."/>
            <person name="Cove D."/>
            <person name="Cuming A."/>
            <person name="Hasebe M."/>
            <person name="Lucas S."/>
            <person name="Mishler D.B."/>
            <person name="Reski R."/>
            <person name="Grigoriev I."/>
            <person name="Quatrano R.S."/>
            <person name="Boore J.L."/>
        </authorList>
    </citation>
    <scope>NUCLEOTIDE SEQUENCE [LARGE SCALE GENOMIC DNA]</scope>
    <source>
        <strain evidence="4 5">cv. Gransden 2004</strain>
    </source>
</reference>
<reference evidence="3 5" key="2">
    <citation type="journal article" date="2018" name="Plant J.">
        <title>The Physcomitrella patens chromosome-scale assembly reveals moss genome structure and evolution.</title>
        <authorList>
            <person name="Lang D."/>
            <person name="Ullrich K.K."/>
            <person name="Murat F."/>
            <person name="Fuchs J."/>
            <person name="Jenkins J."/>
            <person name="Haas F.B."/>
            <person name="Piednoel M."/>
            <person name="Gundlach H."/>
            <person name="Van Bel M."/>
            <person name="Meyberg R."/>
            <person name="Vives C."/>
            <person name="Morata J."/>
            <person name="Symeonidi A."/>
            <person name="Hiss M."/>
            <person name="Muchero W."/>
            <person name="Kamisugi Y."/>
            <person name="Saleh O."/>
            <person name="Blanc G."/>
            <person name="Decker E.L."/>
            <person name="van Gessel N."/>
            <person name="Grimwood J."/>
            <person name="Hayes R.D."/>
            <person name="Graham S.W."/>
            <person name="Gunter L.E."/>
            <person name="McDaniel S.F."/>
            <person name="Hoernstein S.N.W."/>
            <person name="Larsson A."/>
            <person name="Li F.W."/>
            <person name="Perroud P.F."/>
            <person name="Phillips J."/>
            <person name="Ranjan P."/>
            <person name="Rokshar D.S."/>
            <person name="Rothfels C.J."/>
            <person name="Schneider L."/>
            <person name="Shu S."/>
            <person name="Stevenson D.W."/>
            <person name="Thummler F."/>
            <person name="Tillich M."/>
            <person name="Villarreal Aguilar J.C."/>
            <person name="Widiez T."/>
            <person name="Wong G.K."/>
            <person name="Wymore A."/>
            <person name="Zhang Y."/>
            <person name="Zimmer A.D."/>
            <person name="Quatrano R.S."/>
            <person name="Mayer K.F.X."/>
            <person name="Goodstein D."/>
            <person name="Casacuberta J.M."/>
            <person name="Vandepoele K."/>
            <person name="Reski R."/>
            <person name="Cuming A.C."/>
            <person name="Tuskan G.A."/>
            <person name="Maumus F."/>
            <person name="Salse J."/>
            <person name="Schmutz J."/>
            <person name="Rensing S.A."/>
        </authorList>
    </citation>
    <scope>NUCLEOTIDE SEQUENCE [LARGE SCALE GENOMIC DNA]</scope>
    <source>
        <strain evidence="4 5">cv. Gransden 2004</strain>
    </source>
</reference>
<evidence type="ECO:0000313" key="5">
    <source>
        <dbReference type="Proteomes" id="UP000006727"/>
    </source>
</evidence>
<dbReference type="OrthoDB" id="442087at2759"/>
<evidence type="ECO:0000256" key="1">
    <source>
        <dbReference type="SAM" id="MobiDB-lite"/>
    </source>
</evidence>
<gene>
    <name evidence="4" type="primary">LOC112291907</name>
    <name evidence="3" type="ORF">PHYPA_018604</name>
</gene>
<dbReference type="Gene3D" id="1.10.287.110">
    <property type="entry name" value="DnaJ domain"/>
    <property type="match status" value="1"/>
</dbReference>
<dbReference type="AlphaFoldDB" id="A0A2K1JI17"/>
<dbReference type="SUPFAM" id="SSF46565">
    <property type="entry name" value="Chaperone J-domain"/>
    <property type="match status" value="1"/>
</dbReference>
<dbReference type="InterPro" id="IPR001623">
    <property type="entry name" value="DnaJ_domain"/>
</dbReference>
<dbReference type="GeneID" id="112291907"/>
<dbReference type="PANTHER" id="PTHR24074">
    <property type="entry name" value="CO-CHAPERONE PROTEIN DJLA"/>
    <property type="match status" value="1"/>
</dbReference>
<organism evidence="3">
    <name type="scientific">Physcomitrium patens</name>
    <name type="common">Spreading-leaved earth moss</name>
    <name type="synonym">Physcomitrella patens</name>
    <dbReference type="NCBI Taxonomy" id="3218"/>
    <lineage>
        <taxon>Eukaryota</taxon>
        <taxon>Viridiplantae</taxon>
        <taxon>Streptophyta</taxon>
        <taxon>Embryophyta</taxon>
        <taxon>Bryophyta</taxon>
        <taxon>Bryophytina</taxon>
        <taxon>Bryopsida</taxon>
        <taxon>Funariidae</taxon>
        <taxon>Funariales</taxon>
        <taxon>Funariaceae</taxon>
        <taxon>Physcomitrium</taxon>
    </lineage>
</organism>
<dbReference type="Gramene" id="Pp3c14_16570V3.2">
    <property type="protein sequence ID" value="Pp3c14_16570V3.2"/>
    <property type="gene ID" value="Pp3c14_16570"/>
</dbReference>
<dbReference type="STRING" id="3218.A0A2K1JI17"/>